<accession>A0A3R6A9G6</accession>
<dbReference type="Proteomes" id="UP000432516">
    <property type="component" value="Unassembled WGS sequence"/>
</dbReference>
<proteinExistence type="predicted"/>
<evidence type="ECO:0000313" key="2">
    <source>
        <dbReference type="EMBL" id="MRY91743.1"/>
    </source>
</evidence>
<comment type="caution">
    <text evidence="3">The sequence shown here is derived from an EMBL/GenBank/DDBJ whole genome shotgun (WGS) entry which is preliminary data.</text>
</comment>
<evidence type="ECO:0000313" key="7">
    <source>
        <dbReference type="Proteomes" id="UP000461276"/>
    </source>
</evidence>
<protein>
    <recommendedName>
        <fullName evidence="9">XRE family transcriptional regulator</fullName>
    </recommendedName>
</protein>
<dbReference type="EMBL" id="WKMY01000001">
    <property type="protein sequence ID" value="MRY91743.1"/>
    <property type="molecule type" value="Genomic_DNA"/>
</dbReference>
<dbReference type="EMBL" id="WKNE01000001">
    <property type="protein sequence ID" value="MRZ53322.1"/>
    <property type="molecule type" value="Genomic_DNA"/>
</dbReference>
<dbReference type="EMBL" id="WKLT01000006">
    <property type="protein sequence ID" value="MRY57873.1"/>
    <property type="molecule type" value="Genomic_DNA"/>
</dbReference>
<evidence type="ECO:0000313" key="8">
    <source>
        <dbReference type="Proteomes" id="UP000463337"/>
    </source>
</evidence>
<dbReference type="Proteomes" id="UP000463337">
    <property type="component" value="Unassembled WGS sequence"/>
</dbReference>
<dbReference type="Proteomes" id="UP000284660">
    <property type="component" value="Unassembled WGS sequence"/>
</dbReference>
<dbReference type="Proteomes" id="UP000461276">
    <property type="component" value="Unassembled WGS sequence"/>
</dbReference>
<dbReference type="EMBL" id="QSJN01000007">
    <property type="protein sequence ID" value="RHD74045.1"/>
    <property type="molecule type" value="Genomic_DNA"/>
</dbReference>
<dbReference type="RefSeq" id="WP_008780397.1">
    <property type="nucleotide sequence ID" value="NZ_BAABYH010000001.1"/>
</dbReference>
<evidence type="ECO:0008006" key="9">
    <source>
        <dbReference type="Google" id="ProtNLM"/>
    </source>
</evidence>
<sequence>MEKLNLQGHETGARSFREIYFSMDNTPPKKAFIQKIATITKRSESAVRCWVAGVYQPDALAQEVIERELGIPASELFPKEDKVCAQ</sequence>
<dbReference type="AlphaFoldDB" id="A0A3R6A9G6"/>
<organism evidence="3 6">
    <name type="scientific">Parabacteroides distasonis</name>
    <dbReference type="NCBI Taxonomy" id="823"/>
    <lineage>
        <taxon>Bacteria</taxon>
        <taxon>Pseudomonadati</taxon>
        <taxon>Bacteroidota</taxon>
        <taxon>Bacteroidia</taxon>
        <taxon>Bacteroidales</taxon>
        <taxon>Tannerellaceae</taxon>
        <taxon>Parabacteroides</taxon>
    </lineage>
</organism>
<evidence type="ECO:0000313" key="4">
    <source>
        <dbReference type="EMBL" id="RHD74045.1"/>
    </source>
</evidence>
<evidence type="ECO:0000313" key="1">
    <source>
        <dbReference type="EMBL" id="MRY57873.1"/>
    </source>
</evidence>
<name>A0A3R6A9G6_PARDI</name>
<gene>
    <name evidence="4" type="ORF">DW782_13040</name>
    <name evidence="1" type="ORF">GKD59_08105</name>
    <name evidence="2" type="ORF">GKD67_00490</name>
    <name evidence="3" type="ORF">GKD68_00950</name>
</gene>
<reference evidence="4 5" key="1">
    <citation type="submission" date="2018-08" db="EMBL/GenBank/DDBJ databases">
        <title>A genome reference for cultivated species of the human gut microbiota.</title>
        <authorList>
            <person name="Zou Y."/>
            <person name="Xue W."/>
            <person name="Luo G."/>
        </authorList>
    </citation>
    <scope>NUCLEOTIDE SEQUENCE [LARGE SCALE GENOMIC DNA]</scope>
    <source>
        <strain evidence="4 5">AM30-4</strain>
    </source>
</reference>
<evidence type="ECO:0000313" key="3">
    <source>
        <dbReference type="EMBL" id="MRZ53322.1"/>
    </source>
</evidence>
<reference evidence="6 7" key="2">
    <citation type="journal article" date="2019" name="Nat. Med.">
        <title>A library of human gut bacterial isolates paired with longitudinal multiomics data enables mechanistic microbiome research.</title>
        <authorList>
            <person name="Poyet M."/>
            <person name="Groussin M."/>
            <person name="Gibbons S.M."/>
            <person name="Avila-Pacheco J."/>
            <person name="Jiang X."/>
            <person name="Kearney S.M."/>
            <person name="Perrotta A.R."/>
            <person name="Berdy B."/>
            <person name="Zhao S."/>
            <person name="Lieberman T.D."/>
            <person name="Swanson P.K."/>
            <person name="Smith M."/>
            <person name="Roesemann S."/>
            <person name="Alexander J.E."/>
            <person name="Rich S.A."/>
            <person name="Livny J."/>
            <person name="Vlamakis H."/>
            <person name="Clish C."/>
            <person name="Bullock K."/>
            <person name="Deik A."/>
            <person name="Scott J."/>
            <person name="Pierce K.A."/>
            <person name="Xavier R.J."/>
            <person name="Alm E.J."/>
        </authorList>
    </citation>
    <scope>NUCLEOTIDE SEQUENCE [LARGE SCALE GENOMIC DNA]</scope>
    <source>
        <strain evidence="3 6">BIOML-A2</strain>
        <strain evidence="1 8">BIOML-A41</strain>
        <strain evidence="2 7">BIOML-A9</strain>
    </source>
</reference>
<evidence type="ECO:0000313" key="6">
    <source>
        <dbReference type="Proteomes" id="UP000432516"/>
    </source>
</evidence>
<evidence type="ECO:0000313" key="5">
    <source>
        <dbReference type="Proteomes" id="UP000284660"/>
    </source>
</evidence>